<sequence>MFKRIKTKSWIWIGLALVIVLGLFFYFVNLSSVGPSINKNKGVQLTQNGAGQYQTVIKDGHYLTSAARGLTATSQGNQVDTKDFESGLLNVAKSHFKTGRYIFQEGQYLSSDTMSSLLGRQSDSNQNGLNPKDNGKTDSSREPIYIQSMTEQDFMTKDGSNLRLAGMVVGVAMNTQDIYQKEQFGANYYQNISEEQRINYGKKIAPKIIKRIREQEGVAKNIPIVLAMYANAPEDSLGGGYFYSEATSKRSTSLTAWTPIDQKTVVFPKESSDGSSLGSDENTGFTNFKNDIANFFPNIAGATATGKFENGKMTSMKVTVTTQFYSQTEIEAFTNYVSSAAVKFLPSSANVQITIKTANETQALLVRKSDDKSYEVTMM</sequence>
<keyword evidence="2" id="KW-0812">Transmembrane</keyword>
<dbReference type="CDD" id="cd13441">
    <property type="entry name" value="CamS_repeat_1"/>
    <property type="match status" value="1"/>
</dbReference>
<dbReference type="Proteomes" id="UP001523234">
    <property type="component" value="Unassembled WGS sequence"/>
</dbReference>
<name>A0ABT0ZP32_9LACO</name>
<feature type="region of interest" description="Disordered" evidence="1">
    <location>
        <begin position="117"/>
        <end position="141"/>
    </location>
</feature>
<evidence type="ECO:0000313" key="4">
    <source>
        <dbReference type="Proteomes" id="UP001523234"/>
    </source>
</evidence>
<dbReference type="PIRSF" id="PIRSF012509">
    <property type="entry name" value="CamS"/>
    <property type="match status" value="1"/>
</dbReference>
<evidence type="ECO:0000256" key="1">
    <source>
        <dbReference type="SAM" id="MobiDB-lite"/>
    </source>
</evidence>
<gene>
    <name evidence="3" type="ORF">NFX39_01405</name>
</gene>
<keyword evidence="2" id="KW-1133">Transmembrane helix</keyword>
<evidence type="ECO:0000313" key="3">
    <source>
        <dbReference type="EMBL" id="MCO0831751.1"/>
    </source>
</evidence>
<keyword evidence="2" id="KW-0472">Membrane</keyword>
<dbReference type="Gene3D" id="3.10.570.10">
    <property type="entry name" value="sex pheromone staph- cam373 precursor domain"/>
    <property type="match status" value="1"/>
</dbReference>
<proteinExistence type="predicted"/>
<keyword evidence="4" id="KW-1185">Reference proteome</keyword>
<evidence type="ECO:0000256" key="2">
    <source>
        <dbReference type="SAM" id="Phobius"/>
    </source>
</evidence>
<feature type="transmembrane region" description="Helical" evidence="2">
    <location>
        <begin position="9"/>
        <end position="28"/>
    </location>
</feature>
<feature type="compositionally biased region" description="Polar residues" evidence="1">
    <location>
        <begin position="117"/>
        <end position="129"/>
    </location>
</feature>
<dbReference type="CDD" id="cd13440">
    <property type="entry name" value="CamS_repeat_2"/>
    <property type="match status" value="1"/>
</dbReference>
<dbReference type="EMBL" id="JAMWYK010000001">
    <property type="protein sequence ID" value="MCO0831751.1"/>
    <property type="molecule type" value="Genomic_DNA"/>
</dbReference>
<dbReference type="InterPro" id="IPR011426">
    <property type="entry name" value="CamS"/>
</dbReference>
<reference evidence="3 4" key="1">
    <citation type="submission" date="2022-06" db="EMBL/GenBank/DDBJ databases">
        <title>Fructobacillus taiwanensis sp. nov., isolated from the honeybee.</title>
        <authorList>
            <person name="Chen Y.-S."/>
            <person name="Wang L.-T."/>
            <person name="Lee Y.-S."/>
            <person name="Chang Y.-C."/>
            <person name="Wu H.-C."/>
            <person name="Liao C.-Y."/>
            <person name="Chen W.-H."/>
            <person name="Deng J.-N."/>
            <person name="Wang Y.-H."/>
        </authorList>
    </citation>
    <scope>NUCLEOTIDE SEQUENCE [LARGE SCALE GENOMIC DNA]</scope>
    <source>
        <strain evidence="3 4">W13</strain>
    </source>
</reference>
<protein>
    <submittedName>
        <fullName evidence="3">CamS family sex pheromone protein</fullName>
    </submittedName>
</protein>
<comment type="caution">
    <text evidence="3">The sequence shown here is derived from an EMBL/GenBank/DDBJ whole genome shotgun (WGS) entry which is preliminary data.</text>
</comment>
<dbReference type="Pfam" id="PF07537">
    <property type="entry name" value="CamS"/>
    <property type="match status" value="1"/>
</dbReference>
<accession>A0ABT0ZP32</accession>
<organism evidence="3 4">
    <name type="scientific">Fructobacillus apis</name>
    <dbReference type="NCBI Taxonomy" id="2935017"/>
    <lineage>
        <taxon>Bacteria</taxon>
        <taxon>Bacillati</taxon>
        <taxon>Bacillota</taxon>
        <taxon>Bacilli</taxon>
        <taxon>Lactobacillales</taxon>
        <taxon>Lactobacillaceae</taxon>
        <taxon>Fructobacillus</taxon>
    </lineage>
</organism>
<dbReference type="RefSeq" id="WP_252442301.1">
    <property type="nucleotide sequence ID" value="NZ_JAMWYK010000001.1"/>
</dbReference>